<comment type="similarity">
    <text evidence="2">Belongs to the CD225/Dispanin family.</text>
</comment>
<gene>
    <name evidence="8" type="ORF">JRQ81_011641</name>
</gene>
<evidence type="ECO:0000256" key="5">
    <source>
        <dbReference type="ARBA" id="ARBA00023136"/>
    </source>
</evidence>
<keyword evidence="3 7" id="KW-0812">Transmembrane</keyword>
<evidence type="ECO:0000256" key="2">
    <source>
        <dbReference type="ARBA" id="ARBA00006843"/>
    </source>
</evidence>
<dbReference type="PANTHER" id="PTHR14948">
    <property type="entry name" value="NG5"/>
    <property type="match status" value="1"/>
</dbReference>
<dbReference type="OrthoDB" id="6083617at2759"/>
<dbReference type="Proteomes" id="UP001142489">
    <property type="component" value="Unassembled WGS sequence"/>
</dbReference>
<comment type="subcellular location">
    <subcellularLocation>
        <location evidence="1">Membrane</location>
    </subcellularLocation>
</comment>
<dbReference type="InterPro" id="IPR051423">
    <property type="entry name" value="CD225/Dispanin"/>
</dbReference>
<feature type="transmembrane region" description="Helical" evidence="7">
    <location>
        <begin position="133"/>
        <end position="158"/>
    </location>
</feature>
<feature type="transmembrane region" description="Helical" evidence="7">
    <location>
        <begin position="88"/>
        <end position="112"/>
    </location>
</feature>
<dbReference type="InterPro" id="IPR007593">
    <property type="entry name" value="CD225/Dispanin_fam"/>
</dbReference>
<evidence type="ECO:0000256" key="4">
    <source>
        <dbReference type="ARBA" id="ARBA00022989"/>
    </source>
</evidence>
<sequence length="171" mass="18721">MSNPKYEKLEEDEPVEHSLLISSAEQDKMESEPLKSHTERQAAASYGSTLPAPPKYDPPEAGSYQDPLHQPTCATTGWPLPFAEQPEYLCYSVFAMLCCCLPLGFVALIYSIQTQGANRNRDREAAVWNSSRALAFANLAVAFGLALLVVSITITVVLHNQLKNSVPPNSP</sequence>
<accession>A0A9Q0X885</accession>
<name>A0A9Q0X885_9SAUR</name>
<dbReference type="Pfam" id="PF04505">
    <property type="entry name" value="CD225"/>
    <property type="match status" value="1"/>
</dbReference>
<dbReference type="AlphaFoldDB" id="A0A9Q0X885"/>
<organism evidence="8 9">
    <name type="scientific">Phrynocephalus forsythii</name>
    <dbReference type="NCBI Taxonomy" id="171643"/>
    <lineage>
        <taxon>Eukaryota</taxon>
        <taxon>Metazoa</taxon>
        <taxon>Chordata</taxon>
        <taxon>Craniata</taxon>
        <taxon>Vertebrata</taxon>
        <taxon>Euteleostomi</taxon>
        <taxon>Lepidosauria</taxon>
        <taxon>Squamata</taxon>
        <taxon>Bifurcata</taxon>
        <taxon>Unidentata</taxon>
        <taxon>Episquamata</taxon>
        <taxon>Toxicofera</taxon>
        <taxon>Iguania</taxon>
        <taxon>Acrodonta</taxon>
        <taxon>Agamidae</taxon>
        <taxon>Agaminae</taxon>
        <taxon>Phrynocephalus</taxon>
    </lineage>
</organism>
<evidence type="ECO:0000256" key="6">
    <source>
        <dbReference type="SAM" id="MobiDB-lite"/>
    </source>
</evidence>
<evidence type="ECO:0000256" key="3">
    <source>
        <dbReference type="ARBA" id="ARBA00022692"/>
    </source>
</evidence>
<feature type="compositionally biased region" description="Basic and acidic residues" evidence="6">
    <location>
        <begin position="25"/>
        <end position="40"/>
    </location>
</feature>
<keyword evidence="5 7" id="KW-0472">Membrane</keyword>
<evidence type="ECO:0000256" key="7">
    <source>
        <dbReference type="SAM" id="Phobius"/>
    </source>
</evidence>
<dbReference type="GO" id="GO:0016020">
    <property type="term" value="C:membrane"/>
    <property type="evidence" value="ECO:0007669"/>
    <property type="project" value="UniProtKB-SubCell"/>
</dbReference>
<reference evidence="8" key="1">
    <citation type="journal article" date="2023" name="DNA Res.">
        <title>Chromosome-level genome assembly of Phrynocephalus forsythii using third-generation DNA sequencing and Hi-C analysis.</title>
        <authorList>
            <person name="Qi Y."/>
            <person name="Zhao W."/>
            <person name="Zhao Y."/>
            <person name="Niu C."/>
            <person name="Cao S."/>
            <person name="Zhang Y."/>
        </authorList>
    </citation>
    <scope>NUCLEOTIDE SEQUENCE</scope>
    <source>
        <tissue evidence="8">Muscle</tissue>
    </source>
</reference>
<comment type="caution">
    <text evidence="8">The sequence shown here is derived from an EMBL/GenBank/DDBJ whole genome shotgun (WGS) entry which is preliminary data.</text>
</comment>
<evidence type="ECO:0000313" key="9">
    <source>
        <dbReference type="Proteomes" id="UP001142489"/>
    </source>
</evidence>
<dbReference type="EMBL" id="JAPFRF010000023">
    <property type="protein sequence ID" value="KAJ7304116.1"/>
    <property type="molecule type" value="Genomic_DNA"/>
</dbReference>
<evidence type="ECO:0000256" key="1">
    <source>
        <dbReference type="ARBA" id="ARBA00004370"/>
    </source>
</evidence>
<keyword evidence="4 7" id="KW-1133">Transmembrane helix</keyword>
<proteinExistence type="inferred from homology"/>
<feature type="region of interest" description="Disordered" evidence="6">
    <location>
        <begin position="1"/>
        <end position="68"/>
    </location>
</feature>
<dbReference type="PANTHER" id="PTHR14948:SF46">
    <property type="entry name" value="DISPANIN SUBFAMILY A MEMBER 2B-LIKE-RELATED"/>
    <property type="match status" value="1"/>
</dbReference>
<protein>
    <submittedName>
        <fullName evidence="8">Uncharacterized protein</fullName>
    </submittedName>
</protein>
<evidence type="ECO:0000313" key="8">
    <source>
        <dbReference type="EMBL" id="KAJ7304116.1"/>
    </source>
</evidence>
<keyword evidence="9" id="KW-1185">Reference proteome</keyword>